<organism evidence="1 2">
    <name type="scientific">Nocardioides aestuarii</name>
    <dbReference type="NCBI Taxonomy" id="252231"/>
    <lineage>
        <taxon>Bacteria</taxon>
        <taxon>Bacillati</taxon>
        <taxon>Actinomycetota</taxon>
        <taxon>Actinomycetes</taxon>
        <taxon>Propionibacteriales</taxon>
        <taxon>Nocardioidaceae</taxon>
        <taxon>Nocardioides</taxon>
    </lineage>
</organism>
<reference evidence="2" key="1">
    <citation type="journal article" date="2019" name="Int. J. Syst. Evol. Microbiol.">
        <title>The Global Catalogue of Microorganisms (GCM) 10K type strain sequencing project: providing services to taxonomists for standard genome sequencing and annotation.</title>
        <authorList>
            <consortium name="The Broad Institute Genomics Platform"/>
            <consortium name="The Broad Institute Genome Sequencing Center for Infectious Disease"/>
            <person name="Wu L."/>
            <person name="Ma J."/>
        </authorList>
    </citation>
    <scope>NUCLEOTIDE SEQUENCE [LARGE SCALE GENOMIC DNA]</scope>
    <source>
        <strain evidence="2">CGMCC 1.12477</strain>
    </source>
</reference>
<protein>
    <submittedName>
        <fullName evidence="1">Uncharacterized protein</fullName>
    </submittedName>
</protein>
<keyword evidence="2" id="KW-1185">Reference proteome</keyword>
<evidence type="ECO:0000313" key="1">
    <source>
        <dbReference type="EMBL" id="MFD1948411.1"/>
    </source>
</evidence>
<proteinExistence type="predicted"/>
<dbReference type="EMBL" id="JBHUGD010000003">
    <property type="protein sequence ID" value="MFD1948411.1"/>
    <property type="molecule type" value="Genomic_DNA"/>
</dbReference>
<accession>A0ABW4TR97</accession>
<comment type="caution">
    <text evidence="1">The sequence shown here is derived from an EMBL/GenBank/DDBJ whole genome shotgun (WGS) entry which is preliminary data.</text>
</comment>
<dbReference type="RefSeq" id="WP_343920436.1">
    <property type="nucleotide sequence ID" value="NZ_BAAAJT010000002.1"/>
</dbReference>
<name>A0ABW4TR97_9ACTN</name>
<sequence>MPAQAAGLFRRNDLERSDQQLAWDRRDQAFFAAGACHVLAWACRAFHQDQALAIHALRFAGHDQVFHTDAVWESWAFDHSGWNSHHELLEVNAEFEDRPM</sequence>
<dbReference type="Proteomes" id="UP001597351">
    <property type="component" value="Unassembled WGS sequence"/>
</dbReference>
<gene>
    <name evidence="1" type="ORF">ACFSDE_16530</name>
</gene>
<evidence type="ECO:0000313" key="2">
    <source>
        <dbReference type="Proteomes" id="UP001597351"/>
    </source>
</evidence>